<dbReference type="PRINTS" id="PR00469">
    <property type="entry name" value="PNDRDTASEII"/>
</dbReference>
<keyword evidence="6" id="KW-0479">Metal-binding</keyword>
<dbReference type="InterPro" id="IPR023753">
    <property type="entry name" value="FAD/NAD-binding_dom"/>
</dbReference>
<dbReference type="GO" id="GO:0033543">
    <property type="term" value="P:fatty acid beta-oxidation, unsaturated, even number, reductase/isomerase pathway"/>
    <property type="evidence" value="ECO:0007669"/>
    <property type="project" value="TreeGrafter"/>
</dbReference>
<evidence type="ECO:0000256" key="5">
    <source>
        <dbReference type="ARBA" id="ARBA00022643"/>
    </source>
</evidence>
<evidence type="ECO:0000313" key="14">
    <source>
        <dbReference type="Proteomes" id="UP000031197"/>
    </source>
</evidence>
<dbReference type="InterPro" id="IPR001155">
    <property type="entry name" value="OxRdtase_FMN_N"/>
</dbReference>
<proteinExistence type="inferred from homology"/>
<dbReference type="InterPro" id="IPR036188">
    <property type="entry name" value="FAD/NAD-bd_sf"/>
</dbReference>
<dbReference type="FunFam" id="3.20.20.70:FF:000082">
    <property type="entry name" value="NADPH-dependent 2,4-dienoyl-CoA reductase"/>
    <property type="match status" value="1"/>
</dbReference>
<evidence type="ECO:0000256" key="1">
    <source>
        <dbReference type="ARBA" id="ARBA00001917"/>
    </source>
</evidence>
<dbReference type="Gene3D" id="3.20.20.70">
    <property type="entry name" value="Aldolase class I"/>
    <property type="match status" value="1"/>
</dbReference>
<protein>
    <submittedName>
        <fullName evidence="13">2,4-dienoyl-CoA reductase</fullName>
        <ecNumber evidence="13">1.3.1.34</ecNumber>
    </submittedName>
</protein>
<dbReference type="Gene3D" id="3.40.50.720">
    <property type="entry name" value="NAD(P)-binding Rossmann-like Domain"/>
    <property type="match status" value="1"/>
</dbReference>
<organism evidence="13 14">
    <name type="scientific">Alteromonas marina</name>
    <dbReference type="NCBI Taxonomy" id="203795"/>
    <lineage>
        <taxon>Bacteria</taxon>
        <taxon>Pseudomonadati</taxon>
        <taxon>Pseudomonadota</taxon>
        <taxon>Gammaproteobacteria</taxon>
        <taxon>Alteromonadales</taxon>
        <taxon>Alteromonadaceae</taxon>
        <taxon>Alteromonas/Salinimonas group</taxon>
        <taxon>Alteromonas</taxon>
    </lineage>
</organism>
<gene>
    <name evidence="13" type="primary">fadH</name>
    <name evidence="13" type="ORF">RJ41_07175</name>
</gene>
<dbReference type="PRINTS" id="PR00368">
    <property type="entry name" value="FADPNR"/>
</dbReference>
<evidence type="ECO:0000256" key="9">
    <source>
        <dbReference type="ARBA" id="ARBA00023014"/>
    </source>
</evidence>
<dbReference type="GO" id="GO:0010181">
    <property type="term" value="F:FMN binding"/>
    <property type="evidence" value="ECO:0007669"/>
    <property type="project" value="InterPro"/>
</dbReference>
<feature type="domain" description="NADH:flavin oxidoreductase/NADH oxidase N-terminal" evidence="11">
    <location>
        <begin position="31"/>
        <end position="352"/>
    </location>
</feature>
<evidence type="ECO:0000259" key="12">
    <source>
        <dbReference type="Pfam" id="PF07992"/>
    </source>
</evidence>
<dbReference type="Gene3D" id="3.50.50.60">
    <property type="entry name" value="FAD/NAD(P)-binding domain"/>
    <property type="match status" value="1"/>
</dbReference>
<comment type="caution">
    <text evidence="13">The sequence shown here is derived from an EMBL/GenBank/DDBJ whole genome shotgun (WGS) entry which is preliminary data.</text>
</comment>
<keyword evidence="5" id="KW-0288">FMN</keyword>
<keyword evidence="8" id="KW-0408">Iron</keyword>
<dbReference type="PANTHER" id="PTHR42917">
    <property type="entry name" value="2,4-DIENOYL-COA REDUCTASE"/>
    <property type="match status" value="1"/>
</dbReference>
<evidence type="ECO:0000256" key="6">
    <source>
        <dbReference type="ARBA" id="ARBA00022723"/>
    </source>
</evidence>
<dbReference type="InterPro" id="IPR013785">
    <property type="entry name" value="Aldolase_TIM"/>
</dbReference>
<comment type="similarity">
    <text evidence="3">In the N-terminal section; belongs to the NADH:flavin oxidoreductase/NADH oxidase family.</text>
</comment>
<dbReference type="PANTHER" id="PTHR42917:SF2">
    <property type="entry name" value="2,4-DIENOYL-COA REDUCTASE [(2E)-ENOYL-COA-PRODUCING]"/>
    <property type="match status" value="1"/>
</dbReference>
<dbReference type="RefSeq" id="WP_039218744.1">
    <property type="nucleotide sequence ID" value="NZ_JWLW01000012.1"/>
</dbReference>
<evidence type="ECO:0000313" key="13">
    <source>
        <dbReference type="EMBL" id="KHT54303.1"/>
    </source>
</evidence>
<evidence type="ECO:0000259" key="11">
    <source>
        <dbReference type="Pfam" id="PF00724"/>
    </source>
</evidence>
<comment type="cofactor">
    <cofactor evidence="2">
        <name>[4Fe-4S] cluster</name>
        <dbReference type="ChEBI" id="CHEBI:49883"/>
    </cofactor>
</comment>
<feature type="domain" description="FAD/NAD(P)-binding" evidence="12">
    <location>
        <begin position="401"/>
        <end position="673"/>
    </location>
</feature>
<keyword evidence="4" id="KW-0285">Flavoprotein</keyword>
<dbReference type="GO" id="GO:0008670">
    <property type="term" value="F:2,4-dienoyl-CoA reductase (NADPH) activity"/>
    <property type="evidence" value="ECO:0007669"/>
    <property type="project" value="UniProtKB-EC"/>
</dbReference>
<reference evidence="13 14" key="1">
    <citation type="submission" date="2014-12" db="EMBL/GenBank/DDBJ databases">
        <title>Genome sequencing of Alteromonas marina AD001.</title>
        <authorList>
            <person name="Adrian T.G.S."/>
            <person name="Chan K.G."/>
        </authorList>
    </citation>
    <scope>NUCLEOTIDE SEQUENCE [LARGE SCALE GENOMIC DNA]</scope>
    <source>
        <strain evidence="13 14">AD001</strain>
    </source>
</reference>
<dbReference type="GO" id="GO:0046872">
    <property type="term" value="F:metal ion binding"/>
    <property type="evidence" value="ECO:0007669"/>
    <property type="project" value="UniProtKB-KW"/>
</dbReference>
<evidence type="ECO:0000256" key="10">
    <source>
        <dbReference type="SAM" id="MobiDB-lite"/>
    </source>
</evidence>
<dbReference type="Pfam" id="PF00724">
    <property type="entry name" value="Oxidored_FMN"/>
    <property type="match status" value="1"/>
</dbReference>
<evidence type="ECO:0000256" key="2">
    <source>
        <dbReference type="ARBA" id="ARBA00001966"/>
    </source>
</evidence>
<evidence type="ECO:0000256" key="7">
    <source>
        <dbReference type="ARBA" id="ARBA00023002"/>
    </source>
</evidence>
<dbReference type="SUPFAM" id="SSF51905">
    <property type="entry name" value="FAD/NAD(P)-binding domain"/>
    <property type="match status" value="1"/>
</dbReference>
<evidence type="ECO:0000256" key="3">
    <source>
        <dbReference type="ARBA" id="ARBA00011048"/>
    </source>
</evidence>
<evidence type="ECO:0000256" key="8">
    <source>
        <dbReference type="ARBA" id="ARBA00023004"/>
    </source>
</evidence>
<sequence>MNTPSSQTVSQTATPQSANNSEQLSPYFPNLLAPLDLGFTTLRNRTLMGSMHLGLEEEKGGFDKLAAFYAERAKGGAGLIVTGGISPNISGWVAPFAGRMTRSRHAKKHRVITDAVHKEDGKICMQILHSGRYGYHPLAVSASPMKSPITPFKPRELSSRGVRSTIKDYVKCASLAQKAGYDGVEIMGSEGYLINQFFCERTNNRNDEWGGSLENRARLAIEIVKGVREKVGANFIIIYRLSMLDLVEGGAKWEEVVYLAKEIEKAGATLINTGIGWHEARVPTISTSVPRAAFTWITERMKKEVSIPLITTNRINTPEVAESVLAQGHADMVSMARPFLADAHFVAKAMRNESKLINTCIACNQACLDHAFEQKRASCLVNPQACYETELTFTPTQNKKKLAVVGAGPAGLAFSMYAAERGHEVHLFDKASEIGGQFNYAKQVPGKEEFYETLRYFDNQLARLGVTVHLNTQVNVESLSNKSFDEVVLGTGINPRTLTIEGHDHPKVMSYLDVLRDHKPVGKKVAIVGAGGIGFDVAEFLVEHEHLAKDKEKWLAHWGIDKDYAAPGALKEKAIEPSDREVYLLQRKTSKVGKGLGKTTGWIHRQSLKHHNVQMINGVSYEKVDDEGLHVLINDTPKVLPVDNVIVCAGQEPFKPLQKPLEEAGFTVHIIGGADVAAELDAKRAIRQGAELAARI</sequence>
<accession>A0A0B3YB73</accession>
<dbReference type="SUPFAM" id="SSF51395">
    <property type="entry name" value="FMN-linked oxidoreductases"/>
    <property type="match status" value="1"/>
</dbReference>
<dbReference type="GO" id="GO:0051536">
    <property type="term" value="F:iron-sulfur cluster binding"/>
    <property type="evidence" value="ECO:0007669"/>
    <property type="project" value="UniProtKB-KW"/>
</dbReference>
<dbReference type="EMBL" id="JWLW01000012">
    <property type="protein sequence ID" value="KHT54303.1"/>
    <property type="molecule type" value="Genomic_DNA"/>
</dbReference>
<dbReference type="Pfam" id="PF07992">
    <property type="entry name" value="Pyr_redox_2"/>
    <property type="match status" value="1"/>
</dbReference>
<name>A0A0B3YB73_9ALTE</name>
<feature type="region of interest" description="Disordered" evidence="10">
    <location>
        <begin position="1"/>
        <end position="22"/>
    </location>
</feature>
<dbReference type="CDD" id="cd02930">
    <property type="entry name" value="DCR_FMN"/>
    <property type="match status" value="1"/>
</dbReference>
<keyword evidence="14" id="KW-1185">Reference proteome</keyword>
<comment type="cofactor">
    <cofactor evidence="1">
        <name>FMN</name>
        <dbReference type="ChEBI" id="CHEBI:58210"/>
    </cofactor>
</comment>
<keyword evidence="7 13" id="KW-0560">Oxidoreductase</keyword>
<dbReference type="AlphaFoldDB" id="A0A0B3YB73"/>
<dbReference type="InterPro" id="IPR051793">
    <property type="entry name" value="NADH:flavin_oxidoreductase"/>
</dbReference>
<dbReference type="Proteomes" id="UP000031197">
    <property type="component" value="Unassembled WGS sequence"/>
</dbReference>
<dbReference type="FunFam" id="3.50.50.60:FF:000113">
    <property type="entry name" value="NADPH-dependent 2,4-dienoyl-CoA reductase"/>
    <property type="match status" value="1"/>
</dbReference>
<evidence type="ECO:0000256" key="4">
    <source>
        <dbReference type="ARBA" id="ARBA00022630"/>
    </source>
</evidence>
<dbReference type="EC" id="1.3.1.34" evidence="13"/>
<dbReference type="OrthoDB" id="8523426at2"/>
<keyword evidence="9" id="KW-0411">Iron-sulfur</keyword>